<keyword evidence="2" id="KW-0229">DNA integration</keyword>
<organism evidence="6">
    <name type="scientific">Vibrio chaetopteri</name>
    <dbReference type="NCBI Taxonomy" id="3016528"/>
    <lineage>
        <taxon>Bacteria</taxon>
        <taxon>Pseudomonadati</taxon>
        <taxon>Pseudomonadota</taxon>
        <taxon>Gammaproteobacteria</taxon>
        <taxon>Vibrionales</taxon>
        <taxon>Vibrionaceae</taxon>
        <taxon>Vibrio</taxon>
    </lineage>
</organism>
<dbReference type="PANTHER" id="PTHR30349">
    <property type="entry name" value="PHAGE INTEGRASE-RELATED"/>
    <property type="match status" value="1"/>
</dbReference>
<proteinExistence type="inferred from homology"/>
<evidence type="ECO:0000256" key="3">
    <source>
        <dbReference type="ARBA" id="ARBA00023125"/>
    </source>
</evidence>
<dbReference type="GO" id="GO:0015074">
    <property type="term" value="P:DNA integration"/>
    <property type="evidence" value="ECO:0007669"/>
    <property type="project" value="UniProtKB-KW"/>
</dbReference>
<keyword evidence="4" id="KW-0233">DNA recombination</keyword>
<evidence type="ECO:0000256" key="2">
    <source>
        <dbReference type="ARBA" id="ARBA00022908"/>
    </source>
</evidence>
<dbReference type="Pfam" id="PF00589">
    <property type="entry name" value="Phage_integrase"/>
    <property type="match status" value="1"/>
</dbReference>
<dbReference type="InterPro" id="IPR011010">
    <property type="entry name" value="DNA_brk_join_enz"/>
</dbReference>
<dbReference type="KEGG" id="vck:PG915_23990"/>
<reference evidence="6" key="1">
    <citation type="submission" date="2023-01" db="EMBL/GenBank/DDBJ databases">
        <title>Vibrio sp. CB1-14 genome sequencing.</title>
        <authorList>
            <person name="Otstavnykh N."/>
            <person name="Isaeva M."/>
            <person name="Meleshko D."/>
        </authorList>
    </citation>
    <scope>NUCLEOTIDE SEQUENCE</scope>
    <source>
        <strain evidence="6">CB1-14</strain>
        <plasmid evidence="6">p1</plasmid>
    </source>
</reference>
<accession>A0AAU8BSF9</accession>
<dbReference type="GO" id="GO:0006310">
    <property type="term" value="P:DNA recombination"/>
    <property type="evidence" value="ECO:0007669"/>
    <property type="project" value="UniProtKB-KW"/>
</dbReference>
<dbReference type="InterPro" id="IPR002104">
    <property type="entry name" value="Integrase_catalytic"/>
</dbReference>
<evidence type="ECO:0000259" key="5">
    <source>
        <dbReference type="PROSITE" id="PS51898"/>
    </source>
</evidence>
<name>A0AAU8BSF9_9VIBR</name>
<dbReference type="Gene3D" id="1.10.443.10">
    <property type="entry name" value="Intergrase catalytic core"/>
    <property type="match status" value="1"/>
</dbReference>
<dbReference type="PANTHER" id="PTHR30349:SF41">
    <property type="entry name" value="INTEGRASE_RECOMBINASE PROTEIN MJ0367-RELATED"/>
    <property type="match status" value="1"/>
</dbReference>
<comment type="similarity">
    <text evidence="1">Belongs to the 'phage' integrase family.</text>
</comment>
<geneLocation type="plasmid" evidence="6">
    <name>p1</name>
</geneLocation>
<dbReference type="EMBL" id="CP115922">
    <property type="protein sequence ID" value="XCD19226.1"/>
    <property type="molecule type" value="Genomic_DNA"/>
</dbReference>
<evidence type="ECO:0000256" key="1">
    <source>
        <dbReference type="ARBA" id="ARBA00008857"/>
    </source>
</evidence>
<keyword evidence="6" id="KW-0614">Plasmid</keyword>
<dbReference type="RefSeq" id="WP_353500344.1">
    <property type="nucleotide sequence ID" value="NZ_CP115922.1"/>
</dbReference>
<evidence type="ECO:0000256" key="4">
    <source>
        <dbReference type="ARBA" id="ARBA00023172"/>
    </source>
</evidence>
<dbReference type="PROSITE" id="PS51898">
    <property type="entry name" value="TYR_RECOMBINASE"/>
    <property type="match status" value="1"/>
</dbReference>
<dbReference type="InterPro" id="IPR013762">
    <property type="entry name" value="Integrase-like_cat_sf"/>
</dbReference>
<evidence type="ECO:0000313" key="6">
    <source>
        <dbReference type="EMBL" id="XCD19226.1"/>
    </source>
</evidence>
<feature type="domain" description="Tyr recombinase" evidence="5">
    <location>
        <begin position="293"/>
        <end position="485"/>
    </location>
</feature>
<dbReference type="SUPFAM" id="SSF56349">
    <property type="entry name" value="DNA breaking-rejoining enzymes"/>
    <property type="match status" value="1"/>
</dbReference>
<dbReference type="GO" id="GO:0003677">
    <property type="term" value="F:DNA binding"/>
    <property type="evidence" value="ECO:0007669"/>
    <property type="project" value="UniProtKB-KW"/>
</dbReference>
<protein>
    <submittedName>
        <fullName evidence="6">Tyrosine-type recombinase/integrase</fullName>
    </submittedName>
</protein>
<dbReference type="InterPro" id="IPR050090">
    <property type="entry name" value="Tyrosine_recombinase_XerCD"/>
</dbReference>
<keyword evidence="3" id="KW-0238">DNA-binding</keyword>
<dbReference type="AlphaFoldDB" id="A0AAU8BSF9"/>
<sequence>MNSNQNDIIVVDQNHSQIASNNLELVALNRRKRNSDSVTNPALSYISSLSSTNTTGGQANARYILERFSRFFLGSSYQLIDWFQLFKQPSLLSRALSSFIIYKEHEVARLKKASETTRKNLESTPLLEGLQIVAQQYFDANLLEEVTYNQLLITLREFNKTSEATDLLSYGWLKPKHANVRIEFEPHISAKVEKAIESFACYCITSCIHRYNWDELLVAPVVQASMNEYLYDGVQEYDRELGKIVKVRDYSPATVDNIFRMIRGVAKSHWLAGRLSIDDLERIRAIRLSRGSRLDSGRYIAKSEFANIMEITKNQTNQVKAHRDRAMLGLMYAAGLRRLEVVQLKVGDCDLDTGELHIIGKGNKERYVYIATSGFVVKLLRKWIQVRENSQNFTSRDPMFCRVNKHKQVINQAMTTQSVNRVCQEVSLVLGRTISPHDFRHSTATNLLGEGYDDLTVSKVMGHADPKTTKRYDQRGIEAIKKAILHL</sequence>
<gene>
    <name evidence="6" type="ORF">PG915_23990</name>
</gene>